<dbReference type="AlphaFoldDB" id="A0A1L3GSR5"/>
<reference evidence="3 4" key="1">
    <citation type="journal article" date="2017" name="Genome Announc.">
        <title>Complete Genome Sequences of Two Acetylene-Fermenting Pelobacter acetylenicus Strains.</title>
        <authorList>
            <person name="Sutton J.M."/>
            <person name="Baesman S.M."/>
            <person name="Fierst J.L."/>
            <person name="Poret-Peterson A.T."/>
            <person name="Oremland R.S."/>
            <person name="Dunlap D.S."/>
            <person name="Akob D.M."/>
        </authorList>
    </citation>
    <scope>NUCLEOTIDE SEQUENCE [LARGE SCALE GENOMIC DNA]</scope>
    <source>
        <strain evidence="3 4">SFB93</strain>
    </source>
</reference>
<dbReference type="InterPro" id="IPR000866">
    <property type="entry name" value="AhpC/TSA"/>
</dbReference>
<evidence type="ECO:0000313" key="3">
    <source>
        <dbReference type="EMBL" id="APG28961.1"/>
    </source>
</evidence>
<dbReference type="InterPro" id="IPR013766">
    <property type="entry name" value="Thioredoxin_domain"/>
</dbReference>
<keyword evidence="1" id="KW-0676">Redox-active center</keyword>
<gene>
    <name evidence="3" type="ORF">A7E78_01160</name>
</gene>
<dbReference type="InterPro" id="IPR050553">
    <property type="entry name" value="Thioredoxin_ResA/DsbE_sf"/>
</dbReference>
<dbReference type="STRING" id="1842532.A7E78_01160"/>
<dbReference type="PROSITE" id="PS51352">
    <property type="entry name" value="THIOREDOXIN_2"/>
    <property type="match status" value="1"/>
</dbReference>
<organism evidence="3 4">
    <name type="scientific">Syntrophotalea acetylenivorans</name>
    <dbReference type="NCBI Taxonomy" id="1842532"/>
    <lineage>
        <taxon>Bacteria</taxon>
        <taxon>Pseudomonadati</taxon>
        <taxon>Thermodesulfobacteriota</taxon>
        <taxon>Desulfuromonadia</taxon>
        <taxon>Desulfuromonadales</taxon>
        <taxon>Syntrophotaleaceae</taxon>
        <taxon>Syntrophotalea</taxon>
    </lineage>
</organism>
<evidence type="ECO:0000256" key="1">
    <source>
        <dbReference type="ARBA" id="ARBA00023284"/>
    </source>
</evidence>
<dbReference type="CDD" id="cd02966">
    <property type="entry name" value="TlpA_like_family"/>
    <property type="match status" value="1"/>
</dbReference>
<accession>A0A1L3GSR5</accession>
<dbReference type="InterPro" id="IPR036249">
    <property type="entry name" value="Thioredoxin-like_sf"/>
</dbReference>
<dbReference type="InterPro" id="IPR017937">
    <property type="entry name" value="Thioredoxin_CS"/>
</dbReference>
<dbReference type="EMBL" id="CP015519">
    <property type="protein sequence ID" value="APG28961.1"/>
    <property type="molecule type" value="Genomic_DNA"/>
</dbReference>
<dbReference type="PROSITE" id="PS00194">
    <property type="entry name" value="THIOREDOXIN_1"/>
    <property type="match status" value="1"/>
</dbReference>
<sequence length="184" mass="20247">MVSRIRTLPILSIATILCVLALVGSSLCFSGCRRNEALYEPGAMVGELAPDVSLVDMAGRQVVLSQFRGQKVLLAFWASWCPPCQTEMSSLQRLHDNPAVGNLKILAVNVGESKEQIASFVARQQLSLPILIDAEGIVQKRYGVNQLPIVFLVDGQGIIVARHFGLRDWNSRDVITELNQFGRE</sequence>
<evidence type="ECO:0000313" key="4">
    <source>
        <dbReference type="Proteomes" id="UP000182517"/>
    </source>
</evidence>
<proteinExistence type="predicted"/>
<feature type="domain" description="Thioredoxin" evidence="2">
    <location>
        <begin position="43"/>
        <end position="183"/>
    </location>
</feature>
<dbReference type="PANTHER" id="PTHR42852">
    <property type="entry name" value="THIOL:DISULFIDE INTERCHANGE PROTEIN DSBE"/>
    <property type="match status" value="1"/>
</dbReference>
<evidence type="ECO:0000259" key="2">
    <source>
        <dbReference type="PROSITE" id="PS51352"/>
    </source>
</evidence>
<keyword evidence="4" id="KW-1185">Reference proteome</keyword>
<dbReference type="Proteomes" id="UP000182517">
    <property type="component" value="Chromosome"/>
</dbReference>
<protein>
    <recommendedName>
        <fullName evidence="2">Thioredoxin domain-containing protein</fullName>
    </recommendedName>
</protein>
<dbReference type="Pfam" id="PF00578">
    <property type="entry name" value="AhpC-TSA"/>
    <property type="match status" value="1"/>
</dbReference>
<name>A0A1L3GSR5_9BACT</name>
<dbReference type="GO" id="GO:0016209">
    <property type="term" value="F:antioxidant activity"/>
    <property type="evidence" value="ECO:0007669"/>
    <property type="project" value="InterPro"/>
</dbReference>
<dbReference type="KEGG" id="pef:A7E78_01160"/>
<dbReference type="SUPFAM" id="SSF52833">
    <property type="entry name" value="Thioredoxin-like"/>
    <property type="match status" value="1"/>
</dbReference>
<dbReference type="Gene3D" id="3.40.30.10">
    <property type="entry name" value="Glutaredoxin"/>
    <property type="match status" value="1"/>
</dbReference>
<dbReference type="PANTHER" id="PTHR42852:SF13">
    <property type="entry name" value="PROTEIN DIPZ"/>
    <property type="match status" value="1"/>
</dbReference>
<dbReference type="GO" id="GO:0016491">
    <property type="term" value="F:oxidoreductase activity"/>
    <property type="evidence" value="ECO:0007669"/>
    <property type="project" value="InterPro"/>
</dbReference>